<evidence type="ECO:0000256" key="9">
    <source>
        <dbReference type="SAM" id="SignalP"/>
    </source>
</evidence>
<keyword evidence="12" id="KW-1185">Reference proteome</keyword>
<evidence type="ECO:0000313" key="11">
    <source>
        <dbReference type="EMBL" id="KMZ57045.1"/>
    </source>
</evidence>
<sequence>MGIMILQFCFLVLVQLSIPALSAVGVGSNKTSEWQTLDGREPVVIARGGFSGLMPDSSVDAYYLAMGISGPNTILWCDVQLTKDGFGICLPDLRLDKYTDIDVYDNKTKTYLINGQPSSGMFSLDYTVEELLNHLSLKQGLLERSEKFDYTSSIVTVDHLQSLEPPGIWLNIQHDLFYREQSLSMKNYLMLNPNILPTYISSPEVGFLKSIGAHFQNTTTELVFRFLEDNMTEVSTNQTYASLMTKLSFIKTFASGILVPKGYIWPINEEAYLLPHTSLVVDAHKIGLKVFASEFANDAHVFAYNYSYDPLSEVLSFIDNGQFSVDGLLTDFPITASEAVGCFSHMDKNFSSTVTEKPLVISHNGASGVLPGCTDLAYKQAVEDGANIIDCSVQITKDGVLICLESPDLMVGTTVTTSAFSAEYSTIPDIKTQPGIYTFNFTWPQIQNDLKPKITNPIFEGYGLLRNPVNSNDGNFITLMEFLAFAKDSTQLSGILISIENAQFISETLGHDIISSVMKALSDHRYNNQTRQQVMIQSSHSSVLTVFKQRTSYKCVYKIEKLFGDVDSAAIRDMKTFADSVALRKDSIFPKVSQFMTGETKIVGKLQSANLSVYAYVLMNEYLTQPWDFYSDPIVQIGSYVRGALVDGLITDFPSSASAYKKNTCYDDKDPPIYMLPIQPGDLLAYMPARVMPPSRSPLPSLSVADVVEKPLREAGRNDSVGVDQMAPTPNGALPTTTPICLSIGALLLFFILQIN</sequence>
<dbReference type="PROSITE" id="PS51704">
    <property type="entry name" value="GP_PDE"/>
    <property type="match status" value="2"/>
</dbReference>
<keyword evidence="8" id="KW-0472">Membrane</keyword>
<dbReference type="OrthoDB" id="1058301at2759"/>
<accession>A0A0K9NM33</accession>
<organism evidence="11 12">
    <name type="scientific">Zostera marina</name>
    <name type="common">Eelgrass</name>
    <dbReference type="NCBI Taxonomy" id="29655"/>
    <lineage>
        <taxon>Eukaryota</taxon>
        <taxon>Viridiplantae</taxon>
        <taxon>Streptophyta</taxon>
        <taxon>Embryophyta</taxon>
        <taxon>Tracheophyta</taxon>
        <taxon>Spermatophyta</taxon>
        <taxon>Magnoliopsida</taxon>
        <taxon>Liliopsida</taxon>
        <taxon>Zosteraceae</taxon>
        <taxon>Zostera</taxon>
    </lineage>
</organism>
<evidence type="ECO:0000256" key="1">
    <source>
        <dbReference type="ARBA" id="ARBA00007277"/>
    </source>
</evidence>
<dbReference type="Proteomes" id="UP000036987">
    <property type="component" value="Unassembled WGS sequence"/>
</dbReference>
<feature type="transmembrane region" description="Helical" evidence="8">
    <location>
        <begin position="733"/>
        <end position="753"/>
    </location>
</feature>
<evidence type="ECO:0000313" key="12">
    <source>
        <dbReference type="Proteomes" id="UP000036987"/>
    </source>
</evidence>
<feature type="signal peptide" evidence="9">
    <location>
        <begin position="1"/>
        <end position="22"/>
    </location>
</feature>
<dbReference type="FunFam" id="3.20.20.190:FF:000011">
    <property type="entry name" value="Glycerophosphodiester phosphodiesterase GDPDL3"/>
    <property type="match status" value="1"/>
</dbReference>
<dbReference type="Gene3D" id="3.20.20.190">
    <property type="entry name" value="Phosphatidylinositol (PI) phosphodiesterase"/>
    <property type="match status" value="2"/>
</dbReference>
<keyword evidence="4" id="KW-0319">Glycerol metabolism</keyword>
<evidence type="ECO:0000256" key="6">
    <source>
        <dbReference type="ARBA" id="ARBA00023180"/>
    </source>
</evidence>
<feature type="domain" description="GP-PDE" evidence="10">
    <location>
        <begin position="358"/>
        <end position="661"/>
    </location>
</feature>
<comment type="catalytic activity">
    <reaction evidence="7">
        <text>a sn-glycero-3-phosphodiester + H2O = an alcohol + sn-glycerol 3-phosphate + H(+)</text>
        <dbReference type="Rhea" id="RHEA:12969"/>
        <dbReference type="ChEBI" id="CHEBI:15377"/>
        <dbReference type="ChEBI" id="CHEBI:15378"/>
        <dbReference type="ChEBI" id="CHEBI:30879"/>
        <dbReference type="ChEBI" id="CHEBI:57597"/>
        <dbReference type="ChEBI" id="CHEBI:83408"/>
        <dbReference type="EC" id="3.1.4.46"/>
    </reaction>
</comment>
<proteinExistence type="inferred from homology"/>
<dbReference type="Pfam" id="PF03009">
    <property type="entry name" value="GDPD"/>
    <property type="match status" value="1"/>
</dbReference>
<feature type="domain" description="GP-PDE" evidence="10">
    <location>
        <begin position="42"/>
        <end position="340"/>
    </location>
</feature>
<evidence type="ECO:0000259" key="10">
    <source>
        <dbReference type="PROSITE" id="PS51704"/>
    </source>
</evidence>
<dbReference type="STRING" id="29655.A0A0K9NM33"/>
<dbReference type="OMA" id="YMINEEV"/>
<keyword evidence="8" id="KW-1133">Transmembrane helix</keyword>
<keyword evidence="6" id="KW-0325">Glycoprotein</keyword>
<reference evidence="12" key="1">
    <citation type="journal article" date="2016" name="Nature">
        <title>The genome of the seagrass Zostera marina reveals angiosperm adaptation to the sea.</title>
        <authorList>
            <person name="Olsen J.L."/>
            <person name="Rouze P."/>
            <person name="Verhelst B."/>
            <person name="Lin Y.-C."/>
            <person name="Bayer T."/>
            <person name="Collen J."/>
            <person name="Dattolo E."/>
            <person name="De Paoli E."/>
            <person name="Dittami S."/>
            <person name="Maumus F."/>
            <person name="Michel G."/>
            <person name="Kersting A."/>
            <person name="Lauritano C."/>
            <person name="Lohaus R."/>
            <person name="Toepel M."/>
            <person name="Tonon T."/>
            <person name="Vanneste K."/>
            <person name="Amirebrahimi M."/>
            <person name="Brakel J."/>
            <person name="Bostroem C."/>
            <person name="Chovatia M."/>
            <person name="Grimwood J."/>
            <person name="Jenkins J.W."/>
            <person name="Jueterbock A."/>
            <person name="Mraz A."/>
            <person name="Stam W.T."/>
            <person name="Tice H."/>
            <person name="Bornberg-Bauer E."/>
            <person name="Green P.J."/>
            <person name="Pearson G.A."/>
            <person name="Procaccini G."/>
            <person name="Duarte C.M."/>
            <person name="Schmutz J."/>
            <person name="Reusch T.B.H."/>
            <person name="Van de Peer Y."/>
        </authorList>
    </citation>
    <scope>NUCLEOTIDE SEQUENCE [LARGE SCALE GENOMIC DNA]</scope>
    <source>
        <strain evidence="12">cv. Finnish</strain>
    </source>
</reference>
<dbReference type="GO" id="GO:0006071">
    <property type="term" value="P:glycerol metabolic process"/>
    <property type="evidence" value="ECO:0007669"/>
    <property type="project" value="UniProtKB-KW"/>
</dbReference>
<dbReference type="PANTHER" id="PTHR43620">
    <property type="entry name" value="GLYCEROPHOSPHORYL DIESTER PHOSPHODIESTERASE"/>
    <property type="match status" value="1"/>
</dbReference>
<comment type="caution">
    <text evidence="11">The sequence shown here is derived from an EMBL/GenBank/DDBJ whole genome shotgun (WGS) entry which is preliminary data.</text>
</comment>
<keyword evidence="3 9" id="KW-0732">Signal</keyword>
<evidence type="ECO:0000256" key="3">
    <source>
        <dbReference type="ARBA" id="ARBA00022729"/>
    </source>
</evidence>
<protein>
    <recommendedName>
        <fullName evidence="2">glycerophosphodiester phosphodiesterase</fullName>
        <ecNumber evidence="2">3.1.4.46</ecNumber>
    </recommendedName>
</protein>
<comment type="similarity">
    <text evidence="1">Belongs to the glycerophosphoryl diester phosphodiesterase family.</text>
</comment>
<dbReference type="GO" id="GO:0008889">
    <property type="term" value="F:glycerophosphodiester phosphodiesterase activity"/>
    <property type="evidence" value="ECO:0000318"/>
    <property type="project" value="GO_Central"/>
</dbReference>
<dbReference type="InterPro" id="IPR017946">
    <property type="entry name" value="PLC-like_Pdiesterase_TIM-brl"/>
</dbReference>
<dbReference type="SUPFAM" id="SSF51695">
    <property type="entry name" value="PLC-like phosphodiesterases"/>
    <property type="match status" value="2"/>
</dbReference>
<dbReference type="EMBL" id="LFYR01002110">
    <property type="protein sequence ID" value="KMZ57045.1"/>
    <property type="molecule type" value="Genomic_DNA"/>
</dbReference>
<dbReference type="EC" id="3.1.4.46" evidence="2"/>
<dbReference type="InterPro" id="IPR030395">
    <property type="entry name" value="GP_PDE_dom"/>
</dbReference>
<evidence type="ECO:0000256" key="4">
    <source>
        <dbReference type="ARBA" id="ARBA00022798"/>
    </source>
</evidence>
<evidence type="ECO:0000256" key="5">
    <source>
        <dbReference type="ARBA" id="ARBA00022801"/>
    </source>
</evidence>
<gene>
    <name evidence="11" type="ORF">ZOSMA_8G01940</name>
</gene>
<keyword evidence="8" id="KW-0812">Transmembrane</keyword>
<dbReference type="PANTHER" id="PTHR43620:SF7">
    <property type="entry name" value="GLYCEROPHOSPHODIESTER PHOSPHODIESTERASE GDPD5-RELATED"/>
    <property type="match status" value="1"/>
</dbReference>
<dbReference type="GO" id="GO:0006629">
    <property type="term" value="P:lipid metabolic process"/>
    <property type="evidence" value="ECO:0007669"/>
    <property type="project" value="InterPro"/>
</dbReference>
<dbReference type="AlphaFoldDB" id="A0A0K9NM33"/>
<keyword evidence="5" id="KW-0378">Hydrolase</keyword>
<evidence type="ECO:0000256" key="2">
    <source>
        <dbReference type="ARBA" id="ARBA00012247"/>
    </source>
</evidence>
<evidence type="ECO:0000256" key="7">
    <source>
        <dbReference type="ARBA" id="ARBA00047512"/>
    </source>
</evidence>
<evidence type="ECO:0000256" key="8">
    <source>
        <dbReference type="SAM" id="Phobius"/>
    </source>
</evidence>
<feature type="chain" id="PRO_5005527092" description="glycerophosphodiester phosphodiesterase" evidence="9">
    <location>
        <begin position="23"/>
        <end position="756"/>
    </location>
</feature>
<name>A0A0K9NM33_ZOSMR</name>